<dbReference type="AlphaFoldDB" id="A0A7J9HMU7"/>
<keyword evidence="3" id="KW-1185">Reference proteome</keyword>
<proteinExistence type="predicted"/>
<dbReference type="EMBL" id="JABFAD010000010">
    <property type="protein sequence ID" value="MBA0811161.1"/>
    <property type="molecule type" value="Genomic_DNA"/>
</dbReference>
<feature type="region of interest" description="Disordered" evidence="1">
    <location>
        <begin position="1"/>
        <end position="53"/>
    </location>
</feature>
<evidence type="ECO:0000256" key="1">
    <source>
        <dbReference type="SAM" id="MobiDB-lite"/>
    </source>
</evidence>
<gene>
    <name evidence="2" type="ORF">Gohar_003090</name>
</gene>
<name>A0A7J9HMU7_9ROSI</name>
<feature type="compositionally biased region" description="Low complexity" evidence="1">
    <location>
        <begin position="24"/>
        <end position="37"/>
    </location>
</feature>
<comment type="caution">
    <text evidence="2">The sequence shown here is derived from an EMBL/GenBank/DDBJ whole genome shotgun (WGS) entry which is preliminary data.</text>
</comment>
<sequence>MTRDRSCTDLPNITKKQKRKKKNPSISQSPSLKSSRISKTKYTQLAPTTDFEM</sequence>
<accession>A0A7J9HMU7</accession>
<evidence type="ECO:0000313" key="2">
    <source>
        <dbReference type="EMBL" id="MBA0811161.1"/>
    </source>
</evidence>
<evidence type="ECO:0000313" key="3">
    <source>
        <dbReference type="Proteomes" id="UP000593560"/>
    </source>
</evidence>
<reference evidence="2 3" key="1">
    <citation type="journal article" date="2019" name="Genome Biol. Evol.">
        <title>Insights into the evolution of the New World diploid cottons (Gossypium, subgenus Houzingenia) based on genome sequencing.</title>
        <authorList>
            <person name="Grover C.E."/>
            <person name="Arick M.A. 2nd"/>
            <person name="Thrash A."/>
            <person name="Conover J.L."/>
            <person name="Sanders W.S."/>
            <person name="Peterson D.G."/>
            <person name="Frelichowski J.E."/>
            <person name="Scheffler J.A."/>
            <person name="Scheffler B.E."/>
            <person name="Wendel J.F."/>
        </authorList>
    </citation>
    <scope>NUCLEOTIDE SEQUENCE [LARGE SCALE GENOMIC DNA]</scope>
    <source>
        <strain evidence="2">0</strain>
        <tissue evidence="2">Leaf</tissue>
    </source>
</reference>
<protein>
    <submittedName>
        <fullName evidence="2">Uncharacterized protein</fullName>
    </submittedName>
</protein>
<organism evidence="2 3">
    <name type="scientific">Gossypium harknessii</name>
    <dbReference type="NCBI Taxonomy" id="34285"/>
    <lineage>
        <taxon>Eukaryota</taxon>
        <taxon>Viridiplantae</taxon>
        <taxon>Streptophyta</taxon>
        <taxon>Embryophyta</taxon>
        <taxon>Tracheophyta</taxon>
        <taxon>Spermatophyta</taxon>
        <taxon>Magnoliopsida</taxon>
        <taxon>eudicotyledons</taxon>
        <taxon>Gunneridae</taxon>
        <taxon>Pentapetalae</taxon>
        <taxon>rosids</taxon>
        <taxon>malvids</taxon>
        <taxon>Malvales</taxon>
        <taxon>Malvaceae</taxon>
        <taxon>Malvoideae</taxon>
        <taxon>Gossypium</taxon>
    </lineage>
</organism>
<dbReference type="Proteomes" id="UP000593560">
    <property type="component" value="Unassembled WGS sequence"/>
</dbReference>